<accession>A0A1H9ALK1</accession>
<dbReference type="AlphaFoldDB" id="A0A1H9ALK1"/>
<keyword evidence="2" id="KW-1185">Reference proteome</keyword>
<evidence type="ECO:0000313" key="1">
    <source>
        <dbReference type="EMBL" id="SEP77347.1"/>
    </source>
</evidence>
<protein>
    <submittedName>
        <fullName evidence="1">Uncharacterized protein</fullName>
    </submittedName>
</protein>
<organism evidence="1 2">
    <name type="scientific">Microlunatus flavus</name>
    <dbReference type="NCBI Taxonomy" id="1036181"/>
    <lineage>
        <taxon>Bacteria</taxon>
        <taxon>Bacillati</taxon>
        <taxon>Actinomycetota</taxon>
        <taxon>Actinomycetes</taxon>
        <taxon>Propionibacteriales</taxon>
        <taxon>Propionibacteriaceae</taxon>
        <taxon>Microlunatus</taxon>
    </lineage>
</organism>
<dbReference type="Proteomes" id="UP000198504">
    <property type="component" value="Unassembled WGS sequence"/>
</dbReference>
<gene>
    <name evidence="1" type="ORF">SAMN05421756_101646</name>
</gene>
<dbReference type="EMBL" id="FOFA01000001">
    <property type="protein sequence ID" value="SEP77347.1"/>
    <property type="molecule type" value="Genomic_DNA"/>
</dbReference>
<name>A0A1H9ALK1_9ACTN</name>
<dbReference type="OrthoDB" id="3816508at2"/>
<evidence type="ECO:0000313" key="2">
    <source>
        <dbReference type="Proteomes" id="UP000198504"/>
    </source>
</evidence>
<dbReference type="STRING" id="1036181.SAMN05421756_101646"/>
<reference evidence="2" key="1">
    <citation type="submission" date="2016-10" db="EMBL/GenBank/DDBJ databases">
        <authorList>
            <person name="Varghese N."/>
            <person name="Submissions S."/>
        </authorList>
    </citation>
    <scope>NUCLEOTIDE SEQUENCE [LARGE SCALE GENOMIC DNA]</scope>
    <source>
        <strain evidence="2">CGMCC 4.6856</strain>
    </source>
</reference>
<sequence length="290" mass="31658">MVDLEVSSTEAIADWIETSVLVSSSGHLGRDRLDDLAASEVGASAMKVAMAIDTMAKRAKVLGDSYPFRVSDLAVLRQKSVHADRYSALLFLTPGSVARQTVRAQETAAMGNLLEEIAEAALANFWGLGGIALSFGYPSKHGRPEPFDQAVLWLAGKIGLEAGRGYRPPRRKDGGVDVVAWRQFADRRPGFPLALAQCTIQAEAFTKTTDIDLRLWASWLAMDSDPLSLLVIPGTIRSAGPDWRQLTTVVMVLDRIRLMELLSRGSEDREVRWATETASALRVHLKAGEL</sequence>
<dbReference type="RefSeq" id="WP_139209726.1">
    <property type="nucleotide sequence ID" value="NZ_FOFA01000001.1"/>
</dbReference>
<proteinExistence type="predicted"/>